<dbReference type="HOGENOM" id="CLU_364894_0_0_1"/>
<evidence type="ECO:0000256" key="1">
    <source>
        <dbReference type="SAM" id="MobiDB-lite"/>
    </source>
</evidence>
<dbReference type="AlphaFoldDB" id="A0A093VL22"/>
<feature type="compositionally biased region" description="Low complexity" evidence="1">
    <location>
        <begin position="385"/>
        <end position="398"/>
    </location>
</feature>
<feature type="compositionally biased region" description="Polar residues" evidence="1">
    <location>
        <begin position="265"/>
        <end position="276"/>
    </location>
</feature>
<organism evidence="2">
    <name type="scientific">Talaromyces marneffei PM1</name>
    <dbReference type="NCBI Taxonomy" id="1077442"/>
    <lineage>
        <taxon>Eukaryota</taxon>
        <taxon>Fungi</taxon>
        <taxon>Dikarya</taxon>
        <taxon>Ascomycota</taxon>
        <taxon>Pezizomycotina</taxon>
        <taxon>Eurotiomycetes</taxon>
        <taxon>Eurotiomycetidae</taxon>
        <taxon>Eurotiales</taxon>
        <taxon>Trichocomaceae</taxon>
        <taxon>Talaromyces</taxon>
        <taxon>Talaromyces sect. Talaromyces</taxon>
    </lineage>
</organism>
<feature type="region of interest" description="Disordered" evidence="1">
    <location>
        <begin position="209"/>
        <end position="234"/>
    </location>
</feature>
<feature type="region of interest" description="Disordered" evidence="1">
    <location>
        <begin position="371"/>
        <end position="400"/>
    </location>
</feature>
<feature type="compositionally biased region" description="Low complexity" evidence="1">
    <location>
        <begin position="209"/>
        <end position="218"/>
    </location>
</feature>
<name>A0A093VL22_TALMA</name>
<feature type="region of interest" description="Disordered" evidence="1">
    <location>
        <begin position="260"/>
        <end position="329"/>
    </location>
</feature>
<protein>
    <submittedName>
        <fullName evidence="2">Uncharacterized protein</fullName>
    </submittedName>
</protein>
<dbReference type="EMBL" id="JPOX01000002">
    <property type="protein sequence ID" value="KFX52880.1"/>
    <property type="molecule type" value="Genomic_DNA"/>
</dbReference>
<dbReference type="eggNOG" id="ENOG502SD2N">
    <property type="taxonomic scope" value="Eukaryota"/>
</dbReference>
<feature type="compositionally biased region" description="Basic and acidic residues" evidence="1">
    <location>
        <begin position="371"/>
        <end position="384"/>
    </location>
</feature>
<evidence type="ECO:0000313" key="2">
    <source>
        <dbReference type="EMBL" id="KFX52880.1"/>
    </source>
</evidence>
<comment type="caution">
    <text evidence="2">The sequence shown here is derived from an EMBL/GenBank/DDBJ whole genome shotgun (WGS) entry which is preliminary data.</text>
</comment>
<proteinExistence type="predicted"/>
<accession>A0A093VL22</accession>
<feature type="compositionally biased region" description="Low complexity" evidence="1">
    <location>
        <begin position="301"/>
        <end position="311"/>
    </location>
</feature>
<feature type="compositionally biased region" description="Polar residues" evidence="1">
    <location>
        <begin position="313"/>
        <end position="325"/>
    </location>
</feature>
<sequence length="781" mass="88049">MATANPKVRMFFLDEDGLTFLIQTLEKVTDWFLDDLPSTEPPATGSWDCPPNYHQDRYAPFLKHIADVTGTKVTYDALGHKVDVLGKDATVVEQTIERLTYLHSALSLLTPMPTSHQHHMFLPAHGYDKLQITPFRHHSAATTVKTLASPDEWKSLASMGVLVPFRQVIRQEKSKVTTATSRPAVPSRFLSNHTFRMFGNYDMYNKTVSSSEGSSLSSAADKPVSNPDPPEHVLTLRPKEYYSILASENTDRVTQWVDQNKKSDSTTPPVDPQQSVPPEEYPPEQKPVRGVLKRRVRETSKSSPVKSAKAKATQEQASADPQPISSLIPWKPKPVPTFHHTMAQKVSPGTNSPLKQTTLDKYWTSAVGAFEKEKSKRSKPESRESPPSSTSRPTTTTENVAESFIPTQKYANETPKLTTKPILHADSHDVLEIFNALQPTLEAARSFPGSLQLEAHIELITMAPYSPDQCFDDRVVTVEDWKENFQPKKGTSLAPYWAWNKVTGSGADVDAMIDIIWSKKSPQRIFHETPVDRDVVFEYHCRIGDGSGFVISLDEAGCPSFHQTPSVLGCSTIHFPHRMWDMNITLKGEMNLHCYKDPELKKAIDDFVMTIYFEPGNDDIIIFCSEPRNKVFIVDKILMKSTVRHLHIPLNEEASSKLIFKTVEIRQFMTGRKPNHPRLIRGRIPVDKRQECISARLLWYEVSVVSDAIQKLLNTNQELELGQQTEKWSAVELLGDEIRLKDVLFESSQVAQSIDDSGFGSMYRLGKVILDRMRIGEPQLS</sequence>
<gene>
    <name evidence="2" type="ORF">GQ26_0022710</name>
</gene>
<reference evidence="2" key="1">
    <citation type="journal article" date="2014" name="PLoS Genet.">
        <title>Signature Gene Expression Reveals Novel Clues to the Molecular Mechanisms of Dimorphic Transition in Penicillium marneffei.</title>
        <authorList>
            <person name="Yang E."/>
            <person name="Wang G."/>
            <person name="Cai J."/>
            <person name="Woo P.C."/>
            <person name="Lau S.K."/>
            <person name="Yuen K.-Y."/>
            <person name="Chow W.-N."/>
            <person name="Lin X."/>
        </authorList>
    </citation>
    <scope>NUCLEOTIDE SEQUENCE [LARGE SCALE GENOMIC DNA]</scope>
    <source>
        <strain evidence="2">PM1</strain>
    </source>
</reference>